<dbReference type="InterPro" id="IPR010428">
    <property type="entry name" value="Zincin_1"/>
</dbReference>
<reference evidence="1 2" key="1">
    <citation type="submission" date="2010-12" db="EMBL/GenBank/DDBJ databases">
        <authorList>
            <person name="Muzny D."/>
            <person name="Qin X."/>
            <person name="Buhay C."/>
            <person name="Dugan-Rocha S."/>
            <person name="Ding Y."/>
            <person name="Chen G."/>
            <person name="Hawes A."/>
            <person name="Holder M."/>
            <person name="Jhangiani S."/>
            <person name="Johnson A."/>
            <person name="Khan Z."/>
            <person name="Li Z."/>
            <person name="Liu W."/>
            <person name="Liu X."/>
            <person name="Perez L."/>
            <person name="Shen H."/>
            <person name="Wang Q."/>
            <person name="Watt J."/>
            <person name="Xi L."/>
            <person name="Xin Y."/>
            <person name="Zhou J."/>
            <person name="Deng J."/>
            <person name="Jiang H."/>
            <person name="Liu Y."/>
            <person name="Qu J."/>
            <person name="Song X.-Z."/>
            <person name="Zhang L."/>
            <person name="Villasana D."/>
            <person name="Johnson A."/>
            <person name="Liu J."/>
            <person name="Liyanage D."/>
            <person name="Lorensuhewa L."/>
            <person name="Robinson T."/>
            <person name="Song A."/>
            <person name="Song B.-B."/>
            <person name="Dinh H."/>
            <person name="Thornton R."/>
            <person name="Coyle M."/>
            <person name="Francisco L."/>
            <person name="Jackson L."/>
            <person name="Javaid M."/>
            <person name="Korchina V."/>
            <person name="Kovar C."/>
            <person name="Mata R."/>
            <person name="Mathew T."/>
            <person name="Ngo R."/>
            <person name="Nguyen L."/>
            <person name="Nguyen N."/>
            <person name="Okwuonu G."/>
            <person name="Ongeri F."/>
            <person name="Pham C."/>
            <person name="Simmons D."/>
            <person name="Wilczek-Boney K."/>
            <person name="Hale W."/>
            <person name="Jakkamsetti A."/>
            <person name="Pham P."/>
            <person name="Ruth R."/>
            <person name="San Lucas F."/>
            <person name="Warren J."/>
            <person name="Zhang J."/>
            <person name="Zhao Z."/>
            <person name="Zhou C."/>
            <person name="Zhu D."/>
            <person name="Lee S."/>
            <person name="Bess C."/>
            <person name="Blankenburg K."/>
            <person name="Forbes L."/>
            <person name="Fu Q."/>
            <person name="Gubbala S."/>
            <person name="Hirani K."/>
            <person name="Jayaseelan J.C."/>
            <person name="Lara F."/>
            <person name="Munidasa M."/>
            <person name="Palculict T."/>
            <person name="Patil S."/>
            <person name="Pu L.-L."/>
            <person name="Saada N."/>
            <person name="Tang L."/>
            <person name="Weissenberger G."/>
            <person name="Zhu Y."/>
            <person name="Hemphill L."/>
            <person name="Shang Y."/>
            <person name="Youmans B."/>
            <person name="Ayvaz T."/>
            <person name="Ross M."/>
            <person name="Santibanez J."/>
            <person name="Aqrawi P."/>
            <person name="Gross S."/>
            <person name="Joshi V."/>
            <person name="Fowler G."/>
            <person name="Nazareth L."/>
            <person name="Reid J."/>
            <person name="Worley K."/>
            <person name="Petrosino J."/>
            <person name="Highlander S."/>
            <person name="Gibbs R."/>
        </authorList>
    </citation>
    <scope>NUCLEOTIDE SEQUENCE [LARGE SCALE GENOMIC DNA]</scope>
    <source>
        <strain evidence="1 2">DSM 10105</strain>
    </source>
</reference>
<dbReference type="Pfam" id="PF06262">
    <property type="entry name" value="Zincin_1"/>
    <property type="match status" value="1"/>
</dbReference>
<protein>
    <recommendedName>
        <fullName evidence="3">Peptidase</fullName>
    </recommendedName>
</protein>
<evidence type="ECO:0008006" key="3">
    <source>
        <dbReference type="Google" id="ProtNLM"/>
    </source>
</evidence>
<organism evidence="1 2">
    <name type="scientific">Parascardovia denticolens DSM 10105 = JCM 12538</name>
    <dbReference type="NCBI Taxonomy" id="864564"/>
    <lineage>
        <taxon>Bacteria</taxon>
        <taxon>Bacillati</taxon>
        <taxon>Actinomycetota</taxon>
        <taxon>Actinomycetes</taxon>
        <taxon>Bifidobacteriales</taxon>
        <taxon>Bifidobacteriaceae</taxon>
        <taxon>Parascardovia</taxon>
    </lineage>
</organism>
<dbReference type="EMBL" id="AEON01000001">
    <property type="protein sequence ID" value="EFT83669.1"/>
    <property type="molecule type" value="Genomic_DNA"/>
</dbReference>
<dbReference type="KEGG" id="pdo:PSDT_0948"/>
<gene>
    <name evidence="1" type="ORF">HMPREF0620_0674</name>
</gene>
<dbReference type="PATRIC" id="fig|864564.6.peg.1034"/>
<comment type="caution">
    <text evidence="1">The sequence shown here is derived from an EMBL/GenBank/DDBJ whole genome shotgun (WGS) entry which is preliminary data.</text>
</comment>
<accession>E6K1I8</accession>
<dbReference type="SUPFAM" id="SSF55486">
    <property type="entry name" value="Metalloproteases ('zincins'), catalytic domain"/>
    <property type="match status" value="1"/>
</dbReference>
<name>E6K1I8_PARDN</name>
<dbReference type="Proteomes" id="UP000004946">
    <property type="component" value="Chromosome"/>
</dbReference>
<dbReference type="CDD" id="cd12954">
    <property type="entry name" value="MMP_TTHA0227_like_1"/>
    <property type="match status" value="1"/>
</dbReference>
<sequence length="139" mass="16103">MSDIPWEKRRYRDRHGRGARRPPFGLRLPHYRTAAGTFDALFAAQLRRLSRGWPDLIANTQFAVEDVPPSDPLPWEERIAPLSASYPAEHGQAARIVLYRLPIQMAAHSRWELEFVMHDEIVRQLAQLTGRNPEDIDPR</sequence>
<evidence type="ECO:0000313" key="2">
    <source>
        <dbReference type="Proteomes" id="UP000004946"/>
    </source>
</evidence>
<dbReference type="InterPro" id="IPR038555">
    <property type="entry name" value="Zincin_1_sf"/>
</dbReference>
<proteinExistence type="predicted"/>
<dbReference type="AlphaFoldDB" id="E6K1I8"/>
<dbReference type="eggNOG" id="COG3824">
    <property type="taxonomic scope" value="Bacteria"/>
</dbReference>
<keyword evidence="2" id="KW-1185">Reference proteome</keyword>
<evidence type="ECO:0000313" key="1">
    <source>
        <dbReference type="EMBL" id="EFT83669.1"/>
    </source>
</evidence>
<dbReference type="RefSeq" id="WP_006289061.1">
    <property type="nucleotide sequence ID" value="NZ_AP012333.1"/>
</dbReference>
<dbReference type="Gene3D" id="3.30.2010.20">
    <property type="match status" value="1"/>
</dbReference>
<dbReference type="HOGENOM" id="CLU_118049_0_0_11"/>